<dbReference type="RefSeq" id="WP_162361157.1">
    <property type="nucleotide sequence ID" value="NZ_CP047591.1"/>
</dbReference>
<reference evidence="1 2" key="1">
    <citation type="submission" date="2020-01" db="EMBL/GenBank/DDBJ databases">
        <title>Genomic analysis of Aminipila sp. CBA3637.</title>
        <authorList>
            <person name="Kim Y.B."/>
            <person name="Roh S.W."/>
        </authorList>
    </citation>
    <scope>NUCLEOTIDE SEQUENCE [LARGE SCALE GENOMIC DNA]</scope>
    <source>
        <strain evidence="1 2">CBA3637</strain>
    </source>
</reference>
<accession>A0A6P1MBH5</accession>
<evidence type="ECO:0000313" key="1">
    <source>
        <dbReference type="EMBL" id="QHI71382.1"/>
    </source>
</evidence>
<protein>
    <submittedName>
        <fullName evidence="1">Uncharacterized protein</fullName>
    </submittedName>
</protein>
<dbReference type="KEGG" id="amic:Ami3637_02375"/>
<dbReference type="Proteomes" id="UP000463883">
    <property type="component" value="Chromosome"/>
</dbReference>
<name>A0A6P1MBH5_9FIRM</name>
<keyword evidence="2" id="KW-1185">Reference proteome</keyword>
<gene>
    <name evidence="1" type="ORF">Ami3637_02375</name>
</gene>
<dbReference type="AlphaFoldDB" id="A0A6P1MBH5"/>
<dbReference type="EMBL" id="CP047591">
    <property type="protein sequence ID" value="QHI71382.1"/>
    <property type="molecule type" value="Genomic_DNA"/>
</dbReference>
<evidence type="ECO:0000313" key="2">
    <source>
        <dbReference type="Proteomes" id="UP000463883"/>
    </source>
</evidence>
<organism evidence="1 2">
    <name type="scientific">Aminipila terrae</name>
    <dbReference type="NCBI Taxonomy" id="2697030"/>
    <lineage>
        <taxon>Bacteria</taxon>
        <taxon>Bacillati</taxon>
        <taxon>Bacillota</taxon>
        <taxon>Clostridia</taxon>
        <taxon>Peptostreptococcales</taxon>
        <taxon>Anaerovoracaceae</taxon>
        <taxon>Aminipila</taxon>
    </lineage>
</organism>
<sequence>MLMSFEKYMSENYEFTKEFENLASYPSVFELICLLPLSRKSTLLEAPFSLDDCII</sequence>
<proteinExistence type="predicted"/>